<accession>A0A0K2UKR0</accession>
<dbReference type="AlphaFoldDB" id="A0A0K2UKR0"/>
<protein>
    <submittedName>
        <fullName evidence="1">Uncharacterized protein</fullName>
    </submittedName>
</protein>
<sequence>IDKTHFDRKFCKYTGWKIYGIQHTPTKTLYCVMIKSLTNKYEDTIAMVPLTILDSKILRNLVTPVGFKPVASLLDGYSAHRKFYTQDLCNSTLDAHIVNPCHSEKKLFSLFYSVRIFKCIYTNLLGRKFLKCHSFEGE</sequence>
<name>A0A0K2UKR0_LEPSM</name>
<reference evidence="1" key="1">
    <citation type="submission" date="2014-05" db="EMBL/GenBank/DDBJ databases">
        <authorList>
            <person name="Chronopoulou M."/>
        </authorList>
    </citation>
    <scope>NUCLEOTIDE SEQUENCE</scope>
    <source>
        <tissue evidence="1">Whole organism</tissue>
    </source>
</reference>
<feature type="non-terminal residue" evidence="1">
    <location>
        <position position="1"/>
    </location>
</feature>
<proteinExistence type="predicted"/>
<evidence type="ECO:0000313" key="1">
    <source>
        <dbReference type="EMBL" id="CDW38833.1"/>
    </source>
</evidence>
<organism evidence="1">
    <name type="scientific">Lepeophtheirus salmonis</name>
    <name type="common">Salmon louse</name>
    <name type="synonym">Caligus salmonis</name>
    <dbReference type="NCBI Taxonomy" id="72036"/>
    <lineage>
        <taxon>Eukaryota</taxon>
        <taxon>Metazoa</taxon>
        <taxon>Ecdysozoa</taxon>
        <taxon>Arthropoda</taxon>
        <taxon>Crustacea</taxon>
        <taxon>Multicrustacea</taxon>
        <taxon>Hexanauplia</taxon>
        <taxon>Copepoda</taxon>
        <taxon>Siphonostomatoida</taxon>
        <taxon>Caligidae</taxon>
        <taxon>Lepeophtheirus</taxon>
    </lineage>
</organism>
<dbReference type="EMBL" id="HACA01021472">
    <property type="protein sequence ID" value="CDW38833.1"/>
    <property type="molecule type" value="Transcribed_RNA"/>
</dbReference>